<dbReference type="Proteomes" id="UP000280296">
    <property type="component" value="Unassembled WGS sequence"/>
</dbReference>
<sequence length="290" mass="31966">MFLPVALALLTTPPGPVARPGHEENAVFQAVTAEGLAVGGRVERLPAPTFADGQSADQQREALRNLASSNRAVENFLRDSVSAPFLLSLRDVDVEGATVRAGDLYFALRVDLDEVDVAELFGIDAFGPFEAANMRFEARAIDPQGAGDDDPDAPRERFLHSEGRLLDRISVESTSRVMASRSGASVVVASRTDPSFDGHDRWPNRWRTIQGRGANERFGPSLPFAGGIGYAKLTRMLDRPEIALVELHFAFAEPTDWFDGAPILRSKFTLIAQDQIRRIRRELNQRREGR</sequence>
<evidence type="ECO:0000313" key="2">
    <source>
        <dbReference type="Proteomes" id="UP000280296"/>
    </source>
</evidence>
<reference evidence="1 2" key="2">
    <citation type="submission" date="2019-01" db="EMBL/GenBank/DDBJ databases">
        <title>Tautonia sociabilis, a novel thermotolerant planctomycete of Isosphaeraceae family, isolated from a 4000 m deep subterranean habitat.</title>
        <authorList>
            <person name="Kovaleva O.L."/>
            <person name="Elcheninov A.G."/>
            <person name="Van Heerden E."/>
            <person name="Toshchakov S.V."/>
            <person name="Novikov A."/>
            <person name="Bonch-Osmolovskaya E.A."/>
            <person name="Kublanov I.V."/>
        </authorList>
    </citation>
    <scope>NUCLEOTIDE SEQUENCE [LARGE SCALE GENOMIC DNA]</scope>
    <source>
        <strain evidence="1 2">GM2012</strain>
    </source>
</reference>
<evidence type="ECO:0000313" key="1">
    <source>
        <dbReference type="EMBL" id="RUL87439.1"/>
    </source>
</evidence>
<keyword evidence="2" id="KW-1185">Reference proteome</keyword>
<name>A0A432MJL5_9BACT</name>
<organism evidence="1 2">
    <name type="scientific">Tautonia sociabilis</name>
    <dbReference type="NCBI Taxonomy" id="2080755"/>
    <lineage>
        <taxon>Bacteria</taxon>
        <taxon>Pseudomonadati</taxon>
        <taxon>Planctomycetota</taxon>
        <taxon>Planctomycetia</taxon>
        <taxon>Isosphaerales</taxon>
        <taxon>Isosphaeraceae</taxon>
        <taxon>Tautonia</taxon>
    </lineage>
</organism>
<dbReference type="RefSeq" id="WP_126725655.1">
    <property type="nucleotide sequence ID" value="NZ_RYZH01000021.1"/>
</dbReference>
<comment type="caution">
    <text evidence="1">The sequence shown here is derived from an EMBL/GenBank/DDBJ whole genome shotgun (WGS) entry which is preliminary data.</text>
</comment>
<gene>
    <name evidence="1" type="ORF">TsocGM_12215</name>
</gene>
<dbReference type="OrthoDB" id="282392at2"/>
<reference evidence="1 2" key="1">
    <citation type="submission" date="2018-12" db="EMBL/GenBank/DDBJ databases">
        <authorList>
            <person name="Toschakov S.V."/>
        </authorList>
    </citation>
    <scope>NUCLEOTIDE SEQUENCE [LARGE SCALE GENOMIC DNA]</scope>
    <source>
        <strain evidence="1 2">GM2012</strain>
    </source>
</reference>
<dbReference type="AlphaFoldDB" id="A0A432MJL5"/>
<proteinExistence type="predicted"/>
<protein>
    <submittedName>
        <fullName evidence="1">Uncharacterized protein</fullName>
    </submittedName>
</protein>
<dbReference type="EMBL" id="RYZH01000021">
    <property type="protein sequence ID" value="RUL87439.1"/>
    <property type="molecule type" value="Genomic_DNA"/>
</dbReference>
<accession>A0A432MJL5</accession>